<protein>
    <submittedName>
        <fullName evidence="1">Uncharacterized protein</fullName>
    </submittedName>
</protein>
<gene>
    <name evidence="1" type="ORF">KCX82_10325</name>
</gene>
<accession>A0A8J8B3F6</accession>
<dbReference type="AlphaFoldDB" id="A0A8J8B3F6"/>
<dbReference type="Proteomes" id="UP000675664">
    <property type="component" value="Unassembled WGS sequence"/>
</dbReference>
<dbReference type="EMBL" id="JAGSND010000006">
    <property type="protein sequence ID" value="MBR0598270.1"/>
    <property type="molecule type" value="Genomic_DNA"/>
</dbReference>
<keyword evidence="2" id="KW-1185">Reference proteome</keyword>
<evidence type="ECO:0000313" key="2">
    <source>
        <dbReference type="Proteomes" id="UP000675664"/>
    </source>
</evidence>
<proteinExistence type="predicted"/>
<organism evidence="1 2">
    <name type="scientific">Sinanaerobacter chloroacetimidivorans</name>
    <dbReference type="NCBI Taxonomy" id="2818044"/>
    <lineage>
        <taxon>Bacteria</taxon>
        <taxon>Bacillati</taxon>
        <taxon>Bacillota</taxon>
        <taxon>Clostridia</taxon>
        <taxon>Peptostreptococcales</taxon>
        <taxon>Anaerovoracaceae</taxon>
        <taxon>Sinanaerobacter</taxon>
    </lineage>
</organism>
<sequence length="73" mass="8048">MELLASKACCAVRFADTAKAVAKRQRSKGNSWQAKLAALSVLPIQLKLWQKGNVPKGTPGKRSLLRCPFCRYS</sequence>
<reference evidence="1" key="1">
    <citation type="submission" date="2021-04" db="EMBL/GenBank/DDBJ databases">
        <title>Sinoanaerobacter chloroacetimidivorans sp. nov., an obligate anaerobic bacterium isolated from anaerobic sludge.</title>
        <authorList>
            <person name="Bao Y."/>
        </authorList>
    </citation>
    <scope>NUCLEOTIDE SEQUENCE</scope>
    <source>
        <strain evidence="1">BAD-6</strain>
    </source>
</reference>
<reference evidence="1" key="2">
    <citation type="submission" date="2021-04" db="EMBL/GenBank/DDBJ databases">
        <authorList>
            <person name="Liu J."/>
        </authorList>
    </citation>
    <scope>NUCLEOTIDE SEQUENCE</scope>
    <source>
        <strain evidence="1">BAD-6</strain>
    </source>
</reference>
<evidence type="ECO:0000313" key="1">
    <source>
        <dbReference type="EMBL" id="MBR0598270.1"/>
    </source>
</evidence>
<name>A0A8J8B3F6_9FIRM</name>
<comment type="caution">
    <text evidence="1">The sequence shown here is derived from an EMBL/GenBank/DDBJ whole genome shotgun (WGS) entry which is preliminary data.</text>
</comment>